<comment type="caution">
    <text evidence="1">The sequence shown here is derived from an EMBL/GenBank/DDBJ whole genome shotgun (WGS) entry which is preliminary data.</text>
</comment>
<dbReference type="Pfam" id="PF03308">
    <property type="entry name" value="MeaB"/>
    <property type="match status" value="1"/>
</dbReference>
<dbReference type="Proteomes" id="UP000613840">
    <property type="component" value="Unassembled WGS sequence"/>
</dbReference>
<reference evidence="1" key="2">
    <citation type="submission" date="2020-09" db="EMBL/GenBank/DDBJ databases">
        <authorList>
            <person name="Sun Q."/>
            <person name="Zhou Y."/>
        </authorList>
    </citation>
    <scope>NUCLEOTIDE SEQUENCE</scope>
    <source>
        <strain evidence="1">CGMCC 4.7306</strain>
    </source>
</reference>
<organism evidence="1 2">
    <name type="scientific">Microlunatus endophyticus</name>
    <dbReference type="NCBI Taxonomy" id="1716077"/>
    <lineage>
        <taxon>Bacteria</taxon>
        <taxon>Bacillati</taxon>
        <taxon>Actinomycetota</taxon>
        <taxon>Actinomycetes</taxon>
        <taxon>Propionibacteriales</taxon>
        <taxon>Propionibacteriaceae</taxon>
        <taxon>Microlunatus</taxon>
    </lineage>
</organism>
<keyword evidence="2" id="KW-1185">Reference proteome</keyword>
<name>A0A917SCA7_9ACTN</name>
<dbReference type="AlphaFoldDB" id="A0A917SCA7"/>
<dbReference type="SUPFAM" id="SSF52540">
    <property type="entry name" value="P-loop containing nucleoside triphosphate hydrolases"/>
    <property type="match status" value="1"/>
</dbReference>
<proteinExistence type="predicted"/>
<gene>
    <name evidence="1" type="ORF">GCM10011575_28840</name>
</gene>
<dbReference type="RefSeq" id="WP_188896043.1">
    <property type="nucleotide sequence ID" value="NZ_BMMZ01000006.1"/>
</dbReference>
<dbReference type="Gene3D" id="3.40.50.300">
    <property type="entry name" value="P-loop containing nucleotide triphosphate hydrolases"/>
    <property type="match status" value="1"/>
</dbReference>
<dbReference type="CDD" id="cd01983">
    <property type="entry name" value="SIMIBI"/>
    <property type="match status" value="1"/>
</dbReference>
<reference evidence="1" key="1">
    <citation type="journal article" date="2014" name="Int. J. Syst. Evol. Microbiol.">
        <title>Complete genome sequence of Corynebacterium casei LMG S-19264T (=DSM 44701T), isolated from a smear-ripened cheese.</title>
        <authorList>
            <consortium name="US DOE Joint Genome Institute (JGI-PGF)"/>
            <person name="Walter F."/>
            <person name="Albersmeier A."/>
            <person name="Kalinowski J."/>
            <person name="Ruckert C."/>
        </authorList>
    </citation>
    <scope>NUCLEOTIDE SEQUENCE</scope>
    <source>
        <strain evidence="1">CGMCC 4.7306</strain>
    </source>
</reference>
<evidence type="ECO:0000313" key="1">
    <source>
        <dbReference type="EMBL" id="GGL68447.1"/>
    </source>
</evidence>
<evidence type="ECO:0000313" key="2">
    <source>
        <dbReference type="Proteomes" id="UP000613840"/>
    </source>
</evidence>
<dbReference type="InterPro" id="IPR027417">
    <property type="entry name" value="P-loop_NTPase"/>
</dbReference>
<accession>A0A917SCA7</accession>
<protein>
    <submittedName>
        <fullName evidence="1">Uncharacterized protein</fullName>
    </submittedName>
</protein>
<sequence length="176" mass="18997">MVFVVVVGPQASGKSTVAGALSAELRREGERVALVELDQIAAMARPTLPGWDTAARIFAMVAGAWARSDLTCVIAEGISSQEEVLILLDHVPEDAAVITVAMATPFEAALPRAQTDPTRESSSSRDRNWLAERYQEWSLEKARISADVFLDASGLSLDQCVRKLSAEIQSARASQR</sequence>
<dbReference type="EMBL" id="BMMZ01000006">
    <property type="protein sequence ID" value="GGL68447.1"/>
    <property type="molecule type" value="Genomic_DNA"/>
</dbReference>